<sequence length="463" mass="49910">MAFRLPRLPKLFRTTETPARRMIDAAAGGRRSGGFGTFGPINPEVAAGATLTRSRARYLAANNPFLSNGVDNWSAALVGAGIRPTPRAEDADTRRAASRAFETWADDADAAGRTDFWGLQRDIARHLIVDGEALVIIHDDGDGLRLQTVAPEQLDEAKTAELGGGRMIVSGVEFDAQGRRVAYWLLPHRPHSTFTDYAPSIRFDAADVLHVMRPLGAGQVRGLSWLAPAVLSASELDQLMDALLVGAKTSAMFAGFLTDLNATGGLPFDGDQTGGILDTGLEPGTLKVLPAGIDVKFSAPDAAKDSPAFLRMNLQALAAALGLPEHLLSGDLTNANYSSLRAGLLPFRARVEQTQYGTLVPQFLRPVWRRWIVSEVLSGRLDLTPELAAEWIMPRPMQVDPQKDLAAVKEALALGLTSRTKAINEMGWNADDLDEEIAADRARESDLGLTFGSPDKPESRNDD</sequence>
<dbReference type="AlphaFoldDB" id="A0A443L7F7"/>
<organism evidence="2 3">
    <name type="scientific">Paenirhodobacter ferrireducens</name>
    <dbReference type="NCBI Taxonomy" id="1215032"/>
    <lineage>
        <taxon>Bacteria</taxon>
        <taxon>Pseudomonadati</taxon>
        <taxon>Pseudomonadota</taxon>
        <taxon>Alphaproteobacteria</taxon>
        <taxon>Rhodobacterales</taxon>
        <taxon>Rhodobacter group</taxon>
        <taxon>Paenirhodobacter</taxon>
    </lineage>
</organism>
<dbReference type="InterPro" id="IPR006429">
    <property type="entry name" value="Phage_lambda_portal"/>
</dbReference>
<keyword evidence="3" id="KW-1185">Reference proteome</keyword>
<dbReference type="GO" id="GO:0019068">
    <property type="term" value="P:virion assembly"/>
    <property type="evidence" value="ECO:0007669"/>
    <property type="project" value="InterPro"/>
</dbReference>
<evidence type="ECO:0000313" key="2">
    <source>
        <dbReference type="EMBL" id="RWR45104.1"/>
    </source>
</evidence>
<dbReference type="GO" id="GO:0005198">
    <property type="term" value="F:structural molecule activity"/>
    <property type="evidence" value="ECO:0007669"/>
    <property type="project" value="InterPro"/>
</dbReference>
<dbReference type="EMBL" id="SAVB01000026">
    <property type="protein sequence ID" value="RWR45104.1"/>
    <property type="molecule type" value="Genomic_DNA"/>
</dbReference>
<reference evidence="2 3" key="1">
    <citation type="submission" date="2019-01" db="EMBL/GenBank/DDBJ databases">
        <title>Sinorhodobacter populi sp. nov. isolated from the symptomatic bark tissue of Populus euramericana canker.</title>
        <authorList>
            <person name="Xu G."/>
        </authorList>
    </citation>
    <scope>NUCLEOTIDE SEQUENCE [LARGE SCALE GENOMIC DNA]</scope>
    <source>
        <strain evidence="2 3">CCTCC AB2012026</strain>
    </source>
</reference>
<comment type="caution">
    <text evidence="2">The sequence shown here is derived from an EMBL/GenBank/DDBJ whole genome shotgun (WGS) entry which is preliminary data.</text>
</comment>
<name>A0A443L7F7_9RHOB</name>
<evidence type="ECO:0000256" key="1">
    <source>
        <dbReference type="SAM" id="MobiDB-lite"/>
    </source>
</evidence>
<feature type="region of interest" description="Disordered" evidence="1">
    <location>
        <begin position="444"/>
        <end position="463"/>
    </location>
</feature>
<dbReference type="Proteomes" id="UP000286594">
    <property type="component" value="Unassembled WGS sequence"/>
</dbReference>
<dbReference type="NCBIfam" id="TIGR01539">
    <property type="entry name" value="portal_lambda"/>
    <property type="match status" value="1"/>
</dbReference>
<dbReference type="Pfam" id="PF05136">
    <property type="entry name" value="Phage_portal_2"/>
    <property type="match status" value="1"/>
</dbReference>
<proteinExistence type="predicted"/>
<dbReference type="OrthoDB" id="9770450at2"/>
<protein>
    <submittedName>
        <fullName evidence="2">Phage portal protein</fullName>
    </submittedName>
</protein>
<accession>A0A443L7F7</accession>
<evidence type="ECO:0000313" key="3">
    <source>
        <dbReference type="Proteomes" id="UP000286594"/>
    </source>
</evidence>
<gene>
    <name evidence="2" type="ORF">EOW65_17315</name>
</gene>